<feature type="chain" id="PRO_5045729171" evidence="2">
    <location>
        <begin position="22"/>
        <end position="212"/>
    </location>
</feature>
<keyword evidence="1" id="KW-0472">Membrane</keyword>
<comment type="caution">
    <text evidence="3">The sequence shown here is derived from an EMBL/GenBank/DDBJ whole genome shotgun (WGS) entry which is preliminary data.</text>
</comment>
<proteinExistence type="predicted"/>
<dbReference type="RefSeq" id="WP_369313915.1">
    <property type="nucleotide sequence ID" value="NZ_JBEHZE010000001.1"/>
</dbReference>
<dbReference type="InterPro" id="IPR022472">
    <property type="entry name" value="VPLPA-CTERM"/>
</dbReference>
<evidence type="ECO:0000313" key="3">
    <source>
        <dbReference type="EMBL" id="MEX6633917.1"/>
    </source>
</evidence>
<dbReference type="EMBL" id="JBEHZE010000001">
    <property type="protein sequence ID" value="MEX6633917.1"/>
    <property type="molecule type" value="Genomic_DNA"/>
</dbReference>
<dbReference type="NCBIfam" id="TIGR03370">
    <property type="entry name" value="VPLPA-CTERM"/>
    <property type="match status" value="1"/>
</dbReference>
<keyword evidence="2" id="KW-0732">Signal</keyword>
<name>A0ABV3Z967_9PROT</name>
<protein>
    <submittedName>
        <fullName evidence="3">VPLPA-CTERM sorting domain-containing protein</fullName>
    </submittedName>
</protein>
<evidence type="ECO:0000256" key="2">
    <source>
        <dbReference type="SAM" id="SignalP"/>
    </source>
</evidence>
<sequence>MKKLVLGLAVTLAAFAGSAHAVYLDFVAEAAGNERGVADGTTINFSGLDVTFTSLSAGTFFAYFDDLDDGKPAGLGVCEILSAGPGSACADSSDDNIRSGDAVTLTFADPVTVSNFSFTDADHNDLNTNDIDTLLIAINDANDFMQYTFAEAVALVISGVDLIRFAFDDNGNGRQFYVNGFEAAAVPLPAAAPLLLAGLAGLGFASKRKKKN</sequence>
<feature type="transmembrane region" description="Helical" evidence="1">
    <location>
        <begin position="184"/>
        <end position="205"/>
    </location>
</feature>
<evidence type="ECO:0000256" key="1">
    <source>
        <dbReference type="SAM" id="Phobius"/>
    </source>
</evidence>
<gene>
    <name evidence="3" type="ORF">ABFZ84_10190</name>
</gene>
<feature type="signal peptide" evidence="2">
    <location>
        <begin position="1"/>
        <end position="21"/>
    </location>
</feature>
<dbReference type="Proteomes" id="UP001560685">
    <property type="component" value="Unassembled WGS sequence"/>
</dbReference>
<keyword evidence="4" id="KW-1185">Reference proteome</keyword>
<keyword evidence="1" id="KW-0812">Transmembrane</keyword>
<evidence type="ECO:0000313" key="4">
    <source>
        <dbReference type="Proteomes" id="UP001560685"/>
    </source>
</evidence>
<accession>A0ABV3Z967</accession>
<reference evidence="3 4" key="1">
    <citation type="submission" date="2024-05" db="EMBL/GenBank/DDBJ databases">
        <title>Three bacterial strains, DH-69, EH-24, and ECK-19 isolated from coastal sediments.</title>
        <authorList>
            <person name="Ye Y.-Q."/>
            <person name="Du Z.-J."/>
        </authorList>
    </citation>
    <scope>NUCLEOTIDE SEQUENCE [LARGE SCALE GENOMIC DNA]</scope>
    <source>
        <strain evidence="3 4">ECK-19</strain>
    </source>
</reference>
<keyword evidence="1" id="KW-1133">Transmembrane helix</keyword>
<organism evidence="3 4">
    <name type="scientific">Hyphococcus lacteus</name>
    <dbReference type="NCBI Taxonomy" id="3143536"/>
    <lineage>
        <taxon>Bacteria</taxon>
        <taxon>Pseudomonadati</taxon>
        <taxon>Pseudomonadota</taxon>
        <taxon>Alphaproteobacteria</taxon>
        <taxon>Parvularculales</taxon>
        <taxon>Parvularculaceae</taxon>
        <taxon>Hyphococcus</taxon>
    </lineage>
</organism>